<name>A0A069RFP4_PEPLI</name>
<proteinExistence type="predicted"/>
<evidence type="ECO:0000313" key="4">
    <source>
        <dbReference type="Proteomes" id="UP000027946"/>
    </source>
</evidence>
<organism evidence="3 4">
    <name type="scientific">Peptoclostridium litorale DSM 5388</name>
    <dbReference type="NCBI Taxonomy" id="1121324"/>
    <lineage>
        <taxon>Bacteria</taxon>
        <taxon>Bacillati</taxon>
        <taxon>Bacillota</taxon>
        <taxon>Clostridia</taxon>
        <taxon>Peptostreptococcales</taxon>
        <taxon>Peptoclostridiaceae</taxon>
        <taxon>Peptoclostridium</taxon>
    </lineage>
</organism>
<evidence type="ECO:0008006" key="5">
    <source>
        <dbReference type="Google" id="ProtNLM"/>
    </source>
</evidence>
<dbReference type="RefSeq" id="WP_038264844.1">
    <property type="nucleotide sequence ID" value="NZ_FSRH01000002.1"/>
</dbReference>
<dbReference type="OrthoDB" id="1757177at2"/>
<dbReference type="Pfam" id="PF04977">
    <property type="entry name" value="DivIC"/>
    <property type="match status" value="1"/>
</dbReference>
<dbReference type="AlphaFoldDB" id="A0A069RFP4"/>
<reference evidence="3 4" key="1">
    <citation type="submission" date="2014-03" db="EMBL/GenBank/DDBJ databases">
        <title>Genome sequence of Clostridium litorale W6, DSM 5388.</title>
        <authorList>
            <person name="Poehlein A."/>
            <person name="Jagirdar A."/>
            <person name="Khonsari B."/>
            <person name="Chibani C.M."/>
            <person name="Gutierrez Gutierrez D.A."/>
            <person name="Davydova E."/>
            <person name="Alghaithi H.S."/>
            <person name="Nair K.P."/>
            <person name="Dhamotharan K."/>
            <person name="Chandran L."/>
            <person name="G W."/>
            <person name="Daniel R."/>
        </authorList>
    </citation>
    <scope>NUCLEOTIDE SEQUENCE [LARGE SCALE GENOMIC DNA]</scope>
    <source>
        <strain evidence="3 4">W6</strain>
    </source>
</reference>
<sequence length="123" mass="14299">MAKRSNVTNIEKYRKAAKKSSDAMGPRAKNARAKKRSSRLKTGATIFFIVSIFMLMSRYSAISKLNYEAHSLNKELDDNINRKKELYYELEMKTNSAKIEKEAREKLGMDYPKDEQIVYINVH</sequence>
<dbReference type="eggNOG" id="COG2919">
    <property type="taxonomic scope" value="Bacteria"/>
</dbReference>
<evidence type="ECO:0000313" key="3">
    <source>
        <dbReference type="EMBL" id="KDR95015.1"/>
    </source>
</evidence>
<keyword evidence="2" id="KW-0812">Transmembrane</keyword>
<accession>A0A069RFP4</accession>
<evidence type="ECO:0000256" key="1">
    <source>
        <dbReference type="SAM" id="MobiDB-lite"/>
    </source>
</evidence>
<gene>
    <name evidence="3" type="ORF">CLIT_11c00420</name>
</gene>
<dbReference type="EMBL" id="JJMM01000011">
    <property type="protein sequence ID" value="KDR95015.1"/>
    <property type="molecule type" value="Genomic_DNA"/>
</dbReference>
<evidence type="ECO:0000256" key="2">
    <source>
        <dbReference type="SAM" id="Phobius"/>
    </source>
</evidence>
<dbReference type="InterPro" id="IPR007060">
    <property type="entry name" value="FtsL/DivIC"/>
</dbReference>
<dbReference type="Proteomes" id="UP000027946">
    <property type="component" value="Unassembled WGS sequence"/>
</dbReference>
<keyword evidence="4" id="KW-1185">Reference proteome</keyword>
<protein>
    <recommendedName>
        <fullName evidence="5">Cell division protein FtsL</fullName>
    </recommendedName>
</protein>
<feature type="transmembrane region" description="Helical" evidence="2">
    <location>
        <begin position="42"/>
        <end position="61"/>
    </location>
</feature>
<feature type="region of interest" description="Disordered" evidence="1">
    <location>
        <begin position="1"/>
        <end position="37"/>
    </location>
</feature>
<comment type="caution">
    <text evidence="3">The sequence shown here is derived from an EMBL/GenBank/DDBJ whole genome shotgun (WGS) entry which is preliminary data.</text>
</comment>
<keyword evidence="2" id="KW-1133">Transmembrane helix</keyword>
<keyword evidence="2" id="KW-0472">Membrane</keyword>
<dbReference type="STRING" id="1121324.CLIT_11c00420"/>